<dbReference type="PANTHER" id="PTHR12066">
    <property type="entry name" value="TELOMERASE REVERSE TRANSCRIPTASE"/>
    <property type="match status" value="1"/>
</dbReference>
<dbReference type="GO" id="GO:0000781">
    <property type="term" value="C:chromosome, telomeric region"/>
    <property type="evidence" value="ECO:0007669"/>
    <property type="project" value="UniProtKB-SubCell"/>
</dbReference>
<keyword evidence="1" id="KW-0158">Chromosome</keyword>
<dbReference type="EMBL" id="VEPZ02000032">
    <property type="protein sequence ID" value="KAE8735735.1"/>
    <property type="molecule type" value="Genomic_DNA"/>
</dbReference>
<keyword evidence="1" id="KW-0808">Transferase</keyword>
<protein>
    <recommendedName>
        <fullName evidence="1">Telomerase reverse transcriptase</fullName>
        <ecNumber evidence="1">2.7.7.49</ecNumber>
    </recommendedName>
    <alternativeName>
        <fullName evidence="1">Telomerase catalytic subunit</fullName>
    </alternativeName>
</protein>
<keyword evidence="1" id="KW-0539">Nucleus</keyword>
<name>A0A6A3D1T4_HIBSY</name>
<evidence type="ECO:0000313" key="2">
    <source>
        <dbReference type="EMBL" id="KAE8735735.1"/>
    </source>
</evidence>
<proteinExistence type="inferred from homology"/>
<dbReference type="GO" id="GO:0007004">
    <property type="term" value="P:telomere maintenance via telomerase"/>
    <property type="evidence" value="ECO:0007669"/>
    <property type="project" value="TreeGrafter"/>
</dbReference>
<accession>A0A6A3D1T4</accession>
<dbReference type="GO" id="GO:0070034">
    <property type="term" value="F:telomerase RNA binding"/>
    <property type="evidence" value="ECO:0007669"/>
    <property type="project" value="TreeGrafter"/>
</dbReference>
<keyword evidence="1" id="KW-0695">RNA-directed DNA polymerase</keyword>
<keyword evidence="3" id="KW-1185">Reference proteome</keyword>
<dbReference type="EC" id="2.7.7.49" evidence="1"/>
<keyword evidence="1" id="KW-0479">Metal-binding</keyword>
<organism evidence="2 3">
    <name type="scientific">Hibiscus syriacus</name>
    <name type="common">Rose of Sharon</name>
    <dbReference type="NCBI Taxonomy" id="106335"/>
    <lineage>
        <taxon>Eukaryota</taxon>
        <taxon>Viridiplantae</taxon>
        <taxon>Streptophyta</taxon>
        <taxon>Embryophyta</taxon>
        <taxon>Tracheophyta</taxon>
        <taxon>Spermatophyta</taxon>
        <taxon>Magnoliopsida</taxon>
        <taxon>eudicotyledons</taxon>
        <taxon>Gunneridae</taxon>
        <taxon>Pentapetalae</taxon>
        <taxon>rosids</taxon>
        <taxon>malvids</taxon>
        <taxon>Malvales</taxon>
        <taxon>Malvaceae</taxon>
        <taxon>Malvoideae</taxon>
        <taxon>Hibiscus</taxon>
    </lineage>
</organism>
<comment type="subcellular location">
    <subcellularLocation>
        <location evidence="1">Nucleus</location>
    </subcellularLocation>
    <subcellularLocation>
        <location evidence="1">Chromosome</location>
        <location evidence="1">Telomere</location>
    </subcellularLocation>
</comment>
<dbReference type="Proteomes" id="UP000436088">
    <property type="component" value="Unassembled WGS sequence"/>
</dbReference>
<keyword evidence="1" id="KW-0548">Nucleotidyltransferase</keyword>
<dbReference type="PANTHER" id="PTHR12066:SF0">
    <property type="entry name" value="TELOMERASE REVERSE TRANSCRIPTASE"/>
    <property type="match status" value="1"/>
</dbReference>
<dbReference type="AlphaFoldDB" id="A0A6A3D1T4"/>
<gene>
    <name evidence="2" type="ORF">F3Y22_tig00000340pilonHSYRG01443</name>
</gene>
<reference evidence="2" key="1">
    <citation type="submission" date="2019-09" db="EMBL/GenBank/DDBJ databases">
        <title>Draft genome information of white flower Hibiscus syriacus.</title>
        <authorList>
            <person name="Kim Y.-M."/>
        </authorList>
    </citation>
    <scope>NUCLEOTIDE SEQUENCE [LARGE SCALE GENOMIC DNA]</scope>
    <source>
        <strain evidence="2">YM2019G1</strain>
    </source>
</reference>
<evidence type="ECO:0000313" key="3">
    <source>
        <dbReference type="Proteomes" id="UP000436088"/>
    </source>
</evidence>
<dbReference type="Gene3D" id="1.10.357.90">
    <property type="match status" value="1"/>
</dbReference>
<dbReference type="GO" id="GO:0000333">
    <property type="term" value="C:telomerase catalytic core complex"/>
    <property type="evidence" value="ECO:0007669"/>
    <property type="project" value="TreeGrafter"/>
</dbReference>
<comment type="caution">
    <text evidence="2">The sequence shown here is derived from an EMBL/GenBank/DDBJ whole genome shotgun (WGS) entry which is preliminary data.</text>
</comment>
<keyword evidence="1" id="KW-0460">Magnesium</keyword>
<comment type="similarity">
    <text evidence="1">Belongs to the reverse transcriptase family. Telomerase subfamily.</text>
</comment>
<dbReference type="GO" id="GO:0003720">
    <property type="term" value="F:telomerase activity"/>
    <property type="evidence" value="ECO:0007669"/>
    <property type="project" value="InterPro"/>
</dbReference>
<dbReference type="GO" id="GO:0042162">
    <property type="term" value="F:telomeric DNA binding"/>
    <property type="evidence" value="ECO:0007669"/>
    <property type="project" value="TreeGrafter"/>
</dbReference>
<sequence>MFWLQQVRDECMFYLLRHTSIFVPISDKKHLQVVGSPVKYSRKKSSEKVNIPQSGKKRKRTFGCKYLSNGEFQGSSIQTAEEHKPFSRSAKWKHDKRRQSLNIPESRDKTFSRISDKRGLKRFRGVAKENQNTPDTDNMELELTGPYCSKTQTAVTCLKDQSYHELDEAAVRAIICRRSFGFSKLRLCPKQNGVRMLANLNTSSKMLQERTPKYRCSWMRKISKARSIIYKSNRVKSVNWRLRGIHAVLKGLLFRGPEKLGSTVFDYNDVYRKLRPFITTLKNVSTSMPGVYIVAADVSKAFDSVDQDKLLRMMEDVMVKNIYFLQQNHQIAWLKISGSDHKHKLVRDEVVWLGLAAYIEVLNRKQARYKALLTKLRSKFYGHRITGNESSELRYAVERSHSSCLWKIKF</sequence>
<dbReference type="GO" id="GO:0046872">
    <property type="term" value="F:metal ion binding"/>
    <property type="evidence" value="ECO:0007669"/>
    <property type="project" value="UniProtKB-KW"/>
</dbReference>
<comment type="function">
    <text evidence="1">Telomerase is a ribonucleoprotein enzyme essential for the replication of chromosome termini in most eukaryotes. It elongates telomeres. It is a reverse transcriptase that adds simple sequence repeats to chromosome ends by copying a template sequence within the RNA component of the enzyme.</text>
</comment>
<evidence type="ECO:0000256" key="1">
    <source>
        <dbReference type="RuleBase" id="RU365061"/>
    </source>
</evidence>
<dbReference type="InterPro" id="IPR003545">
    <property type="entry name" value="Telomerase_RT"/>
</dbReference>
<keyword evidence="1" id="KW-0779">Telomere</keyword>
<comment type="catalytic activity">
    <reaction evidence="1">
        <text>DNA(n) + a 2'-deoxyribonucleoside 5'-triphosphate = DNA(n+1) + diphosphate</text>
        <dbReference type="Rhea" id="RHEA:22508"/>
        <dbReference type="Rhea" id="RHEA-COMP:17339"/>
        <dbReference type="Rhea" id="RHEA-COMP:17340"/>
        <dbReference type="ChEBI" id="CHEBI:33019"/>
        <dbReference type="ChEBI" id="CHEBI:61560"/>
        <dbReference type="ChEBI" id="CHEBI:173112"/>
        <dbReference type="EC" id="2.7.7.49"/>
    </reaction>
</comment>